<organism evidence="1">
    <name type="scientific">Zea mays</name>
    <name type="common">Maize</name>
    <dbReference type="NCBI Taxonomy" id="4577"/>
    <lineage>
        <taxon>Eukaryota</taxon>
        <taxon>Viridiplantae</taxon>
        <taxon>Streptophyta</taxon>
        <taxon>Embryophyta</taxon>
        <taxon>Tracheophyta</taxon>
        <taxon>Spermatophyta</taxon>
        <taxon>Magnoliopsida</taxon>
        <taxon>Liliopsida</taxon>
        <taxon>Poales</taxon>
        <taxon>Poaceae</taxon>
        <taxon>PACMAD clade</taxon>
        <taxon>Panicoideae</taxon>
        <taxon>Andropogonodae</taxon>
        <taxon>Andropogoneae</taxon>
        <taxon>Tripsacinae</taxon>
        <taxon>Zea</taxon>
    </lineage>
</organism>
<proteinExistence type="predicted"/>
<name>A0A1D6FQ97_MAIZE</name>
<accession>A0A1D6FQ97</accession>
<protein>
    <submittedName>
        <fullName evidence="1">Uncharacterized protein</fullName>
    </submittedName>
</protein>
<gene>
    <name evidence="1" type="ORF">ZEAMMB73_Zm00001d010300</name>
</gene>
<sequence>MAIYTPLITCVVVLYIWCAATNPRDPGIFDSTKNLKLDKNEKHSYVNSDQGINHGGRPLSETFGTADNSEKLSSMLERNDSPSIFWNYFPGLSPILLPLQTVPPFRQSIFRTQNV</sequence>
<dbReference type="EMBL" id="CM000784">
    <property type="protein sequence ID" value="AQK93801.1"/>
    <property type="molecule type" value="Genomic_DNA"/>
</dbReference>
<dbReference type="AlphaFoldDB" id="A0A1D6FQ97"/>
<reference evidence="1" key="1">
    <citation type="submission" date="2015-12" db="EMBL/GenBank/DDBJ databases">
        <title>Update maize B73 reference genome by single molecule sequencing technologies.</title>
        <authorList>
            <consortium name="Maize Genome Sequencing Project"/>
            <person name="Ware D."/>
        </authorList>
    </citation>
    <scope>NUCLEOTIDE SEQUENCE</scope>
    <source>
        <tissue evidence="1">Seedling</tissue>
    </source>
</reference>
<dbReference type="ExpressionAtlas" id="A0A1D6FQ97">
    <property type="expression patterns" value="baseline"/>
</dbReference>
<evidence type="ECO:0000313" key="1">
    <source>
        <dbReference type="EMBL" id="AQK93801.1"/>
    </source>
</evidence>